<sequence>SCSLLTNRRPSGNKVYRVENFIKVNFFAAFHHCMTHGGRLASIESENDNTQIKAAIMKLGIRNGEFWTAGTNLAQDYWFWMVSGEPLPQYSDWNPGEPNNKGQKEHCIVLYEYENKGYRWSDENCMTKLFPICEYFE</sequence>
<name>A0A1B6HGL8_9HEMI</name>
<feature type="domain" description="C-type lectin" evidence="1">
    <location>
        <begin position="11"/>
        <end position="134"/>
    </location>
</feature>
<dbReference type="SMART" id="SM00034">
    <property type="entry name" value="CLECT"/>
    <property type="match status" value="1"/>
</dbReference>
<dbReference type="CDD" id="cd00037">
    <property type="entry name" value="CLECT"/>
    <property type="match status" value="1"/>
</dbReference>
<gene>
    <name evidence="2" type="ORF">g.29642</name>
</gene>
<dbReference type="InterPro" id="IPR016186">
    <property type="entry name" value="C-type_lectin-like/link_sf"/>
</dbReference>
<dbReference type="EMBL" id="GECU01033873">
    <property type="protein sequence ID" value="JAS73833.1"/>
    <property type="molecule type" value="Transcribed_RNA"/>
</dbReference>
<feature type="non-terminal residue" evidence="2">
    <location>
        <position position="1"/>
    </location>
</feature>
<dbReference type="InterPro" id="IPR050111">
    <property type="entry name" value="C-type_lectin/snaclec_domain"/>
</dbReference>
<organism evidence="2">
    <name type="scientific">Homalodisca liturata</name>
    <dbReference type="NCBI Taxonomy" id="320908"/>
    <lineage>
        <taxon>Eukaryota</taxon>
        <taxon>Metazoa</taxon>
        <taxon>Ecdysozoa</taxon>
        <taxon>Arthropoda</taxon>
        <taxon>Hexapoda</taxon>
        <taxon>Insecta</taxon>
        <taxon>Pterygota</taxon>
        <taxon>Neoptera</taxon>
        <taxon>Paraneoptera</taxon>
        <taxon>Hemiptera</taxon>
        <taxon>Auchenorrhyncha</taxon>
        <taxon>Membracoidea</taxon>
        <taxon>Cicadellidae</taxon>
        <taxon>Cicadellinae</taxon>
        <taxon>Proconiini</taxon>
        <taxon>Homalodisca</taxon>
    </lineage>
</organism>
<dbReference type="SUPFAM" id="SSF56436">
    <property type="entry name" value="C-type lectin-like"/>
    <property type="match status" value="1"/>
</dbReference>
<dbReference type="Gene3D" id="3.10.100.10">
    <property type="entry name" value="Mannose-Binding Protein A, subunit A"/>
    <property type="match status" value="1"/>
</dbReference>
<reference evidence="2" key="1">
    <citation type="submission" date="2015-11" db="EMBL/GenBank/DDBJ databases">
        <title>De novo transcriptome assembly of four potential Pierce s Disease insect vectors from Arizona vineyards.</title>
        <authorList>
            <person name="Tassone E.E."/>
        </authorList>
    </citation>
    <scope>NUCLEOTIDE SEQUENCE</scope>
</reference>
<dbReference type="PROSITE" id="PS50041">
    <property type="entry name" value="C_TYPE_LECTIN_2"/>
    <property type="match status" value="1"/>
</dbReference>
<dbReference type="Pfam" id="PF00059">
    <property type="entry name" value="Lectin_C"/>
    <property type="match status" value="1"/>
</dbReference>
<proteinExistence type="predicted"/>
<accession>A0A1B6HGL8</accession>
<dbReference type="AlphaFoldDB" id="A0A1B6HGL8"/>
<evidence type="ECO:0000259" key="1">
    <source>
        <dbReference type="PROSITE" id="PS50041"/>
    </source>
</evidence>
<evidence type="ECO:0000313" key="2">
    <source>
        <dbReference type="EMBL" id="JAS73833.1"/>
    </source>
</evidence>
<protein>
    <recommendedName>
        <fullName evidence="1">C-type lectin domain-containing protein</fullName>
    </recommendedName>
</protein>
<dbReference type="PANTHER" id="PTHR22803">
    <property type="entry name" value="MANNOSE, PHOSPHOLIPASE, LECTIN RECEPTOR RELATED"/>
    <property type="match status" value="1"/>
</dbReference>
<dbReference type="InterPro" id="IPR016187">
    <property type="entry name" value="CTDL_fold"/>
</dbReference>
<dbReference type="InterPro" id="IPR001304">
    <property type="entry name" value="C-type_lectin-like"/>
</dbReference>